<reference evidence="10 11" key="1">
    <citation type="submission" date="2020-08" db="EMBL/GenBank/DDBJ databases">
        <title>Genome sequence of Tessaracoccus defluvii JCM 17540T.</title>
        <authorList>
            <person name="Hyun D.-W."/>
            <person name="Bae J.-W."/>
        </authorList>
    </citation>
    <scope>NUCLEOTIDE SEQUENCE [LARGE SCALE GENOMIC DNA]</scope>
    <source>
        <strain evidence="10 11">JCM 17540</strain>
    </source>
</reference>
<dbReference type="PANTHER" id="PTHR22926">
    <property type="entry name" value="PHOSPHO-N-ACETYLMURAMOYL-PENTAPEPTIDE-TRANSFERASE"/>
    <property type="match status" value="1"/>
</dbReference>
<dbReference type="GO" id="GO:0046872">
    <property type="term" value="F:metal ion binding"/>
    <property type="evidence" value="ECO:0007669"/>
    <property type="project" value="UniProtKB-KW"/>
</dbReference>
<keyword evidence="6 9" id="KW-0472">Membrane</keyword>
<dbReference type="Proteomes" id="UP000516117">
    <property type="component" value="Chromosome"/>
</dbReference>
<keyword evidence="7" id="KW-0460">Magnesium</keyword>
<evidence type="ECO:0000256" key="5">
    <source>
        <dbReference type="ARBA" id="ARBA00022989"/>
    </source>
</evidence>
<dbReference type="EMBL" id="CP060789">
    <property type="protein sequence ID" value="QNP55050.1"/>
    <property type="molecule type" value="Genomic_DNA"/>
</dbReference>
<dbReference type="InterPro" id="IPR000715">
    <property type="entry name" value="Glycosyl_transferase_4"/>
</dbReference>
<dbReference type="AlphaFoldDB" id="A0A7H0H3D4"/>
<keyword evidence="3 10" id="KW-0808">Transferase</keyword>
<dbReference type="GO" id="GO:0071555">
    <property type="term" value="P:cell wall organization"/>
    <property type="evidence" value="ECO:0007669"/>
    <property type="project" value="TreeGrafter"/>
</dbReference>
<keyword evidence="4 9" id="KW-0812">Transmembrane</keyword>
<keyword evidence="5 9" id="KW-1133">Transmembrane helix</keyword>
<dbReference type="GO" id="GO:0016780">
    <property type="term" value="F:phosphotransferase activity, for other substituted phosphate groups"/>
    <property type="evidence" value="ECO:0007669"/>
    <property type="project" value="InterPro"/>
</dbReference>
<feature type="region of interest" description="Disordered" evidence="8">
    <location>
        <begin position="275"/>
        <end position="304"/>
    </location>
</feature>
<feature type="transmembrane region" description="Helical" evidence="9">
    <location>
        <begin position="89"/>
        <end position="110"/>
    </location>
</feature>
<evidence type="ECO:0000256" key="9">
    <source>
        <dbReference type="SAM" id="Phobius"/>
    </source>
</evidence>
<gene>
    <name evidence="10" type="ORF">H9L22_12305</name>
</gene>
<dbReference type="Pfam" id="PF00953">
    <property type="entry name" value="Glycos_transf_4"/>
    <property type="match status" value="1"/>
</dbReference>
<feature type="binding site" evidence="7">
    <location>
        <position position="145"/>
    </location>
    <ligand>
        <name>Mg(2+)</name>
        <dbReference type="ChEBI" id="CHEBI:18420"/>
    </ligand>
</feature>
<proteinExistence type="predicted"/>
<feature type="compositionally biased region" description="Basic and acidic residues" evidence="8">
    <location>
        <begin position="290"/>
        <end position="304"/>
    </location>
</feature>
<dbReference type="GO" id="GO:0044038">
    <property type="term" value="P:cell wall macromolecule biosynthetic process"/>
    <property type="evidence" value="ECO:0007669"/>
    <property type="project" value="TreeGrafter"/>
</dbReference>
<name>A0A7H0H3D4_9ACTN</name>
<evidence type="ECO:0000256" key="1">
    <source>
        <dbReference type="ARBA" id="ARBA00004651"/>
    </source>
</evidence>
<organism evidence="10 11">
    <name type="scientific">Tessaracoccus defluvii</name>
    <dbReference type="NCBI Taxonomy" id="1285901"/>
    <lineage>
        <taxon>Bacteria</taxon>
        <taxon>Bacillati</taxon>
        <taxon>Actinomycetota</taxon>
        <taxon>Actinomycetes</taxon>
        <taxon>Propionibacteriales</taxon>
        <taxon>Propionibacteriaceae</taxon>
        <taxon>Tessaracoccus</taxon>
    </lineage>
</organism>
<protein>
    <submittedName>
        <fullName evidence="10">UDP-phosphate glycosyltransferase</fullName>
    </submittedName>
</protein>
<accession>A0A7H0H3D4</accession>
<evidence type="ECO:0000256" key="7">
    <source>
        <dbReference type="PIRSR" id="PIRSR600715-1"/>
    </source>
</evidence>
<keyword evidence="7" id="KW-0479">Metal-binding</keyword>
<evidence type="ECO:0000313" key="11">
    <source>
        <dbReference type="Proteomes" id="UP000516117"/>
    </source>
</evidence>
<sequence>MTDVPTLLTGAAEASPLLLVCAIAAATGLLGLVEDLRGLPVLVRAAGQCAAGAALLTVLSISIGFYWMWIPLGALCFAAYVNIANFMDGVNGISSLHGLATGLSFTALGWMSSTDWMVISGLLLATCFITFLPWNLIRPGMFLGDVGSYLLGGAVAAIAITAMATGLPVMAIVAPMAIYVADTMTTLVRRALRGEPILHSHRTHTYQRLTDLGLSHMAVSALVTLLTVVCSLSGLAVAAGAVSELSGALVITAAIVVYLALPRLGAARVARRTKRTEAAEPALLPPDTAPSHRETVPRRTDEGS</sequence>
<feature type="transmembrane region" description="Helical" evidence="9">
    <location>
        <begin position="245"/>
        <end position="265"/>
    </location>
</feature>
<evidence type="ECO:0000256" key="8">
    <source>
        <dbReference type="SAM" id="MobiDB-lite"/>
    </source>
</evidence>
<comment type="cofactor">
    <cofactor evidence="7">
        <name>Mg(2+)</name>
        <dbReference type="ChEBI" id="CHEBI:18420"/>
    </cofactor>
</comment>
<feature type="transmembrane region" description="Helical" evidence="9">
    <location>
        <begin position="14"/>
        <end position="33"/>
    </location>
</feature>
<feature type="transmembrane region" description="Helical" evidence="9">
    <location>
        <begin position="149"/>
        <end position="180"/>
    </location>
</feature>
<evidence type="ECO:0000256" key="2">
    <source>
        <dbReference type="ARBA" id="ARBA00022475"/>
    </source>
</evidence>
<evidence type="ECO:0000256" key="4">
    <source>
        <dbReference type="ARBA" id="ARBA00022692"/>
    </source>
</evidence>
<feature type="transmembrane region" description="Helical" evidence="9">
    <location>
        <begin position="45"/>
        <end position="69"/>
    </location>
</feature>
<keyword evidence="11" id="KW-1185">Reference proteome</keyword>
<dbReference type="GO" id="GO:0005886">
    <property type="term" value="C:plasma membrane"/>
    <property type="evidence" value="ECO:0007669"/>
    <property type="project" value="UniProtKB-SubCell"/>
</dbReference>
<feature type="transmembrane region" description="Helical" evidence="9">
    <location>
        <begin position="117"/>
        <end position="137"/>
    </location>
</feature>
<evidence type="ECO:0000313" key="10">
    <source>
        <dbReference type="EMBL" id="QNP55050.1"/>
    </source>
</evidence>
<evidence type="ECO:0000256" key="6">
    <source>
        <dbReference type="ARBA" id="ARBA00023136"/>
    </source>
</evidence>
<dbReference type="PANTHER" id="PTHR22926:SF3">
    <property type="entry name" value="UNDECAPRENYL-PHOSPHATE ALPHA-N-ACETYLGLUCOSAMINYL 1-PHOSPHATE TRANSFERASE"/>
    <property type="match status" value="1"/>
</dbReference>
<feature type="transmembrane region" description="Helical" evidence="9">
    <location>
        <begin position="217"/>
        <end position="239"/>
    </location>
</feature>
<dbReference type="KEGG" id="tdf:H9L22_12305"/>
<evidence type="ECO:0000256" key="3">
    <source>
        <dbReference type="ARBA" id="ARBA00022679"/>
    </source>
</evidence>
<keyword evidence="2" id="KW-1003">Cell membrane</keyword>
<feature type="binding site" evidence="7">
    <location>
        <position position="85"/>
    </location>
    <ligand>
        <name>Mg(2+)</name>
        <dbReference type="ChEBI" id="CHEBI:18420"/>
    </ligand>
</feature>
<comment type="subcellular location">
    <subcellularLocation>
        <location evidence="1">Cell membrane</location>
        <topology evidence="1">Multi-pass membrane protein</topology>
    </subcellularLocation>
</comment>